<dbReference type="PROSITE" id="PS50235">
    <property type="entry name" value="USP_3"/>
    <property type="match status" value="1"/>
</dbReference>
<dbReference type="SUPFAM" id="SSF54001">
    <property type="entry name" value="Cysteine proteinases"/>
    <property type="match status" value="1"/>
</dbReference>
<evidence type="ECO:0000256" key="2">
    <source>
        <dbReference type="ARBA" id="ARBA00009085"/>
    </source>
</evidence>
<name>A0A167EEG4_9ASCO</name>
<sequence>MLSDTIKGSMDMASASMKYLYDKAATKVLGPMPFDESELTEAEKANGIEEMRMYNVGGIYNEGNTCFMNSVVQSFASLQYLEEFLDDSLGIPRTQRVLPELKKPVIPESASDGLTENAGETGTSIASTANDNSGLNGSLESADTLNGGSGNYEQGGQSDKVESRAGTLPETQLKLHQPSTNGYFSLPRNESQRPMTPGTAKVSLLKTLLSLMSQLNEKKPSSHTYTTTQLIKSISYVLGKDADVLTGYDQEDAQEFFQQILSCLEKEVKKTPTSNTAWEQRRLRESSVETNASIDNETNGSANSASSNNSSNNNNNEKLLTPFDGVFATRVGCVKCGEMEGIRRGTLSSVDLSLQNGGDDFELEGLLAEYCAMETISGVECYRCSLNAYKTELETRLENQTVGALRNLYATRVEELKSALSDLVIDEAKYAKLKPTKLKELGDKTKQTMFAMPCADIMMIHINRSVFDLNTGYSRKNYAPVRFPVQLDMSPFIVDTNDPVNRDPSKPMAHIASGRRYLYNLKATVIHYGSHNFGHYVCFRKCEQGFWWRISDHSVDLTTEHEVLRTQGVFMLFYERDHE</sequence>
<dbReference type="GO" id="GO:0006508">
    <property type="term" value="P:proteolysis"/>
    <property type="evidence" value="ECO:0007669"/>
    <property type="project" value="UniProtKB-KW"/>
</dbReference>
<dbReference type="EC" id="3.4.19.12" evidence="7"/>
<dbReference type="PANTHER" id="PTHR24006:SF888">
    <property type="entry name" value="UBIQUITIN CARBOXYL-TERMINAL HYDROLASE 30"/>
    <property type="match status" value="1"/>
</dbReference>
<dbReference type="GO" id="GO:0016579">
    <property type="term" value="P:protein deubiquitination"/>
    <property type="evidence" value="ECO:0007669"/>
    <property type="project" value="InterPro"/>
</dbReference>
<dbReference type="Proteomes" id="UP000189580">
    <property type="component" value="Chromosome d"/>
</dbReference>
<evidence type="ECO:0000313" key="10">
    <source>
        <dbReference type="EMBL" id="ANB13972.1"/>
    </source>
</evidence>
<comment type="similarity">
    <text evidence="2 7">Belongs to the peptidase C19 family.</text>
</comment>
<protein>
    <recommendedName>
        <fullName evidence="7">Ubiquitin carboxyl-terminal hydrolase</fullName>
        <ecNumber evidence="7">3.4.19.12</ecNumber>
    </recommendedName>
</protein>
<dbReference type="PROSITE" id="PS00972">
    <property type="entry name" value="USP_1"/>
    <property type="match status" value="1"/>
</dbReference>
<dbReference type="AlphaFoldDB" id="A0A167EEG4"/>
<keyword evidence="3 7" id="KW-0645">Protease</keyword>
<dbReference type="OrthoDB" id="2020758at2759"/>
<dbReference type="EMBL" id="CP014502">
    <property type="protein sequence ID" value="ANB13972.1"/>
    <property type="molecule type" value="Genomic_DNA"/>
</dbReference>
<gene>
    <name evidence="10" type="primary">UBP1</name>
    <name evidence="10" type="ORF">AWJ20_4925</name>
</gene>
<dbReference type="GO" id="GO:0004843">
    <property type="term" value="F:cysteine-type deubiquitinase activity"/>
    <property type="evidence" value="ECO:0007669"/>
    <property type="project" value="UniProtKB-UniRule"/>
</dbReference>
<evidence type="ECO:0000256" key="5">
    <source>
        <dbReference type="ARBA" id="ARBA00022801"/>
    </source>
</evidence>
<feature type="compositionally biased region" description="Polar residues" evidence="8">
    <location>
        <begin position="177"/>
        <end position="194"/>
    </location>
</feature>
<feature type="domain" description="USP" evidence="9">
    <location>
        <begin position="57"/>
        <end position="577"/>
    </location>
</feature>
<evidence type="ECO:0000256" key="6">
    <source>
        <dbReference type="ARBA" id="ARBA00022807"/>
    </source>
</evidence>
<evidence type="ECO:0000313" key="11">
    <source>
        <dbReference type="Proteomes" id="UP000189580"/>
    </source>
</evidence>
<dbReference type="Gene3D" id="3.90.70.10">
    <property type="entry name" value="Cysteine proteinases"/>
    <property type="match status" value="1"/>
</dbReference>
<evidence type="ECO:0000256" key="1">
    <source>
        <dbReference type="ARBA" id="ARBA00000707"/>
    </source>
</evidence>
<dbReference type="GO" id="GO:0005634">
    <property type="term" value="C:nucleus"/>
    <property type="evidence" value="ECO:0007669"/>
    <property type="project" value="TreeGrafter"/>
</dbReference>
<keyword evidence="4 7" id="KW-0833">Ubl conjugation pathway</keyword>
<feature type="compositionally biased region" description="Low complexity" evidence="8">
    <location>
        <begin position="301"/>
        <end position="316"/>
    </location>
</feature>
<dbReference type="InterPro" id="IPR038765">
    <property type="entry name" value="Papain-like_cys_pep_sf"/>
</dbReference>
<feature type="compositionally biased region" description="Polar residues" evidence="8">
    <location>
        <begin position="288"/>
        <end position="300"/>
    </location>
</feature>
<dbReference type="PROSITE" id="PS00973">
    <property type="entry name" value="USP_2"/>
    <property type="match status" value="1"/>
</dbReference>
<dbReference type="Pfam" id="PF00443">
    <property type="entry name" value="UCH"/>
    <property type="match status" value="1"/>
</dbReference>
<evidence type="ECO:0000256" key="8">
    <source>
        <dbReference type="SAM" id="MobiDB-lite"/>
    </source>
</evidence>
<dbReference type="GeneID" id="30037110"/>
<evidence type="ECO:0000256" key="4">
    <source>
        <dbReference type="ARBA" id="ARBA00022786"/>
    </source>
</evidence>
<reference evidence="10 11" key="1">
    <citation type="submission" date="2016-02" db="EMBL/GenBank/DDBJ databases">
        <title>Complete genome sequence and transcriptome regulation of the pentose utilising yeast Sugiyamaella lignohabitans.</title>
        <authorList>
            <person name="Bellasio M."/>
            <person name="Peymann A."/>
            <person name="Valli M."/>
            <person name="Sipitzky M."/>
            <person name="Graf A."/>
            <person name="Sauer M."/>
            <person name="Marx H."/>
            <person name="Mattanovich D."/>
        </authorList>
    </citation>
    <scope>NUCLEOTIDE SEQUENCE [LARGE SCALE GENOMIC DNA]</scope>
    <source>
        <strain evidence="10 11">CBS 10342</strain>
    </source>
</reference>
<accession>A0A167EEG4</accession>
<dbReference type="PANTHER" id="PTHR24006">
    <property type="entry name" value="UBIQUITIN CARBOXYL-TERMINAL HYDROLASE"/>
    <property type="match status" value="1"/>
</dbReference>
<feature type="compositionally biased region" description="Polar residues" evidence="8">
    <location>
        <begin position="112"/>
        <end position="157"/>
    </location>
</feature>
<dbReference type="GO" id="GO:0005829">
    <property type="term" value="C:cytosol"/>
    <property type="evidence" value="ECO:0007669"/>
    <property type="project" value="TreeGrafter"/>
</dbReference>
<keyword evidence="5 7" id="KW-0378">Hydrolase</keyword>
<dbReference type="InterPro" id="IPR001394">
    <property type="entry name" value="Peptidase_C19_UCH"/>
</dbReference>
<keyword evidence="11" id="KW-1185">Reference proteome</keyword>
<feature type="region of interest" description="Disordered" evidence="8">
    <location>
        <begin position="271"/>
        <end position="316"/>
    </location>
</feature>
<feature type="region of interest" description="Disordered" evidence="8">
    <location>
        <begin position="107"/>
        <end position="197"/>
    </location>
</feature>
<dbReference type="InterPro" id="IPR018200">
    <property type="entry name" value="USP_CS"/>
</dbReference>
<dbReference type="KEGG" id="slb:AWJ20_4925"/>
<evidence type="ECO:0000256" key="7">
    <source>
        <dbReference type="RuleBase" id="RU366025"/>
    </source>
</evidence>
<dbReference type="RefSeq" id="XP_018736449.1">
    <property type="nucleotide sequence ID" value="XM_018882030.1"/>
</dbReference>
<dbReference type="InterPro" id="IPR028889">
    <property type="entry name" value="USP"/>
</dbReference>
<proteinExistence type="inferred from homology"/>
<evidence type="ECO:0000259" key="9">
    <source>
        <dbReference type="PROSITE" id="PS50235"/>
    </source>
</evidence>
<comment type="catalytic activity">
    <reaction evidence="1 7">
        <text>Thiol-dependent hydrolysis of ester, thioester, amide, peptide and isopeptide bonds formed by the C-terminal Gly of ubiquitin (a 76-residue protein attached to proteins as an intracellular targeting signal).</text>
        <dbReference type="EC" id="3.4.19.12"/>
    </reaction>
</comment>
<organism evidence="10 11">
    <name type="scientific">Sugiyamaella lignohabitans</name>
    <dbReference type="NCBI Taxonomy" id="796027"/>
    <lineage>
        <taxon>Eukaryota</taxon>
        <taxon>Fungi</taxon>
        <taxon>Dikarya</taxon>
        <taxon>Ascomycota</taxon>
        <taxon>Saccharomycotina</taxon>
        <taxon>Dipodascomycetes</taxon>
        <taxon>Dipodascales</taxon>
        <taxon>Trichomonascaceae</taxon>
        <taxon>Sugiyamaella</taxon>
    </lineage>
</organism>
<evidence type="ECO:0000256" key="3">
    <source>
        <dbReference type="ARBA" id="ARBA00022670"/>
    </source>
</evidence>
<dbReference type="CDD" id="cd02662">
    <property type="entry name" value="Peptidase_C19F"/>
    <property type="match status" value="1"/>
</dbReference>
<dbReference type="InterPro" id="IPR050164">
    <property type="entry name" value="Peptidase_C19"/>
</dbReference>
<keyword evidence="6 7" id="KW-0788">Thiol protease</keyword>